<keyword evidence="4 8" id="KW-0808">Transferase</keyword>
<dbReference type="PRINTS" id="PR00505">
    <property type="entry name" value="D12N6MTFRASE"/>
</dbReference>
<dbReference type="Gene3D" id="3.40.50.150">
    <property type="entry name" value="Vaccinia Virus protein VP39"/>
    <property type="match status" value="1"/>
</dbReference>
<dbReference type="SUPFAM" id="SSF53335">
    <property type="entry name" value="S-adenosyl-L-methionine-dependent methyltransferases"/>
    <property type="match status" value="1"/>
</dbReference>
<dbReference type="OrthoDB" id="9805629at2"/>
<dbReference type="AlphaFoldDB" id="A0A4P7QIR2"/>
<keyword evidence="5 8" id="KW-0949">S-adenosyl-L-methionine</keyword>
<feature type="binding site" evidence="7">
    <location>
        <position position="10"/>
    </location>
    <ligand>
        <name>S-adenosyl-L-methionine</name>
        <dbReference type="ChEBI" id="CHEBI:59789"/>
    </ligand>
</feature>
<name>A0A4P7QIR2_9CORY</name>
<dbReference type="Proteomes" id="UP000296352">
    <property type="component" value="Chromosome"/>
</dbReference>
<dbReference type="PROSITE" id="PS00092">
    <property type="entry name" value="N6_MTASE"/>
    <property type="match status" value="1"/>
</dbReference>
<dbReference type="Gene3D" id="1.10.1020.10">
    <property type="entry name" value="Adenine-specific Methyltransferase, Domain 2"/>
    <property type="match status" value="1"/>
</dbReference>
<dbReference type="InterPro" id="IPR002052">
    <property type="entry name" value="DNA_methylase_N6_adenine_CS"/>
</dbReference>
<keyword evidence="3 8" id="KW-0489">Methyltransferase</keyword>
<dbReference type="GO" id="GO:1904047">
    <property type="term" value="F:S-adenosyl-L-methionine binding"/>
    <property type="evidence" value="ECO:0007669"/>
    <property type="project" value="TreeGrafter"/>
</dbReference>
<dbReference type="GO" id="GO:0009307">
    <property type="term" value="P:DNA restriction-modification system"/>
    <property type="evidence" value="ECO:0007669"/>
    <property type="project" value="InterPro"/>
</dbReference>
<dbReference type="GO" id="GO:0009007">
    <property type="term" value="F:site-specific DNA-methyltransferase (adenine-specific) activity"/>
    <property type="evidence" value="ECO:0007669"/>
    <property type="project" value="UniProtKB-UniRule"/>
</dbReference>
<organism evidence="9 10">
    <name type="scientific">Corynebacterium endometrii</name>
    <dbReference type="NCBI Taxonomy" id="2488819"/>
    <lineage>
        <taxon>Bacteria</taxon>
        <taxon>Bacillati</taxon>
        <taxon>Actinomycetota</taxon>
        <taxon>Actinomycetes</taxon>
        <taxon>Mycobacteriales</taxon>
        <taxon>Corynebacteriaceae</taxon>
        <taxon>Corynebacterium</taxon>
    </lineage>
</organism>
<evidence type="ECO:0000256" key="2">
    <source>
        <dbReference type="ARBA" id="ARBA00011900"/>
    </source>
</evidence>
<evidence type="ECO:0000256" key="6">
    <source>
        <dbReference type="ARBA" id="ARBA00047942"/>
    </source>
</evidence>
<comment type="catalytic activity">
    <reaction evidence="6 8">
        <text>a 2'-deoxyadenosine in DNA + S-adenosyl-L-methionine = an N(6)-methyl-2'-deoxyadenosine in DNA + S-adenosyl-L-homocysteine + H(+)</text>
        <dbReference type="Rhea" id="RHEA:15197"/>
        <dbReference type="Rhea" id="RHEA-COMP:12418"/>
        <dbReference type="Rhea" id="RHEA-COMP:12419"/>
        <dbReference type="ChEBI" id="CHEBI:15378"/>
        <dbReference type="ChEBI" id="CHEBI:57856"/>
        <dbReference type="ChEBI" id="CHEBI:59789"/>
        <dbReference type="ChEBI" id="CHEBI:90615"/>
        <dbReference type="ChEBI" id="CHEBI:90616"/>
        <dbReference type="EC" id="2.1.1.72"/>
    </reaction>
</comment>
<feature type="binding site" evidence="7">
    <location>
        <position position="14"/>
    </location>
    <ligand>
        <name>S-adenosyl-L-methionine</name>
        <dbReference type="ChEBI" id="CHEBI:59789"/>
    </ligand>
</feature>
<evidence type="ECO:0000256" key="5">
    <source>
        <dbReference type="ARBA" id="ARBA00022691"/>
    </source>
</evidence>
<evidence type="ECO:0000256" key="3">
    <source>
        <dbReference type="ARBA" id="ARBA00022603"/>
    </source>
</evidence>
<evidence type="ECO:0000313" key="9">
    <source>
        <dbReference type="EMBL" id="QCB28996.1"/>
    </source>
</evidence>
<dbReference type="EC" id="2.1.1.72" evidence="2 8"/>
<protein>
    <recommendedName>
        <fullName evidence="2 8">Site-specific DNA-methyltransferase (adenine-specific)</fullName>
        <ecNumber evidence="2 8">2.1.1.72</ecNumber>
    </recommendedName>
</protein>
<dbReference type="NCBIfam" id="TIGR00571">
    <property type="entry name" value="dam"/>
    <property type="match status" value="1"/>
</dbReference>
<dbReference type="KEGG" id="cee:CENDO_08630"/>
<feature type="binding site" evidence="7">
    <location>
        <position position="186"/>
    </location>
    <ligand>
        <name>S-adenosyl-L-methionine</name>
        <dbReference type="ChEBI" id="CHEBI:59789"/>
    </ligand>
</feature>
<comment type="similarity">
    <text evidence="1 8">Belongs to the N(4)/N(6)-methyltransferase family.</text>
</comment>
<proteinExistence type="inferred from homology"/>
<evidence type="ECO:0000256" key="8">
    <source>
        <dbReference type="RuleBase" id="RU361257"/>
    </source>
</evidence>
<dbReference type="PANTHER" id="PTHR30481">
    <property type="entry name" value="DNA ADENINE METHYLASE"/>
    <property type="match status" value="1"/>
</dbReference>
<gene>
    <name evidence="9" type="primary">dpnM</name>
    <name evidence="9" type="ORF">CENDO_08630</name>
</gene>
<dbReference type="InterPro" id="IPR012263">
    <property type="entry name" value="M_m6A_EcoRV"/>
</dbReference>
<dbReference type="PIRSF" id="PIRSF000398">
    <property type="entry name" value="M_m6A_EcoRV"/>
    <property type="match status" value="1"/>
</dbReference>
<dbReference type="EMBL" id="CP039247">
    <property type="protein sequence ID" value="QCB28996.1"/>
    <property type="molecule type" value="Genomic_DNA"/>
</dbReference>
<sequence>MNNVKPLVKWAGGKRQLLPQIHAALPPEGYGRFFEPFLGGGAVLFSLQPGRAAVNDLNSELINLYEVVRSDVDGLIELLQSYPFDEDFFYELRALDRSEDYAKLTAVQRAARMLYLNRTCYNGLYRVNAAGQLNAPWGRYKNPTICDVPTLRGVSEYLNGNEVFFLNGDYAAAVADAASGDFVYFDPPYDPVNETSNFTGYAAGGFNRSEQERLKRVCDLLDARGVKFMLSNSATDFIRDLYSDYTVEIVGATRAINSKASRRGKVDEVLVRNYEL</sequence>
<dbReference type="InterPro" id="IPR012327">
    <property type="entry name" value="MeTrfase_D12"/>
</dbReference>
<evidence type="ECO:0000313" key="10">
    <source>
        <dbReference type="Proteomes" id="UP000296352"/>
    </source>
</evidence>
<reference evidence="9 10" key="1">
    <citation type="submission" date="2019-04" db="EMBL/GenBank/DDBJ databases">
        <title>Corynebacterium endometrii sp. nov., isolated from the uterus of a cow with endometritis.</title>
        <authorList>
            <person name="Ballas P."/>
            <person name="Ruckert C."/>
            <person name="Wagener K."/>
            <person name="Drillich M."/>
            <person name="Kaempfer P."/>
            <person name="Busse H.-J."/>
            <person name="Ehling-Schulz M."/>
        </authorList>
    </citation>
    <scope>NUCLEOTIDE SEQUENCE [LARGE SCALE GENOMIC DNA]</scope>
    <source>
        <strain evidence="9 10">LMM-1653</strain>
    </source>
</reference>
<dbReference type="RefSeq" id="WP_136141651.1">
    <property type="nucleotide sequence ID" value="NZ_CP039247.1"/>
</dbReference>
<dbReference type="GO" id="GO:0032259">
    <property type="term" value="P:methylation"/>
    <property type="evidence" value="ECO:0007669"/>
    <property type="project" value="UniProtKB-KW"/>
</dbReference>
<dbReference type="GO" id="GO:0043565">
    <property type="term" value="F:sequence-specific DNA binding"/>
    <property type="evidence" value="ECO:0007669"/>
    <property type="project" value="TreeGrafter"/>
</dbReference>
<dbReference type="GO" id="GO:0006298">
    <property type="term" value="P:mismatch repair"/>
    <property type="evidence" value="ECO:0007669"/>
    <property type="project" value="TreeGrafter"/>
</dbReference>
<keyword evidence="10" id="KW-1185">Reference proteome</keyword>
<dbReference type="InterPro" id="IPR029063">
    <property type="entry name" value="SAM-dependent_MTases_sf"/>
</dbReference>
<dbReference type="PANTHER" id="PTHR30481:SF3">
    <property type="entry name" value="DNA ADENINE METHYLASE"/>
    <property type="match status" value="1"/>
</dbReference>
<evidence type="ECO:0000256" key="4">
    <source>
        <dbReference type="ARBA" id="ARBA00022679"/>
    </source>
</evidence>
<evidence type="ECO:0000256" key="7">
    <source>
        <dbReference type="PIRSR" id="PIRSR000398-1"/>
    </source>
</evidence>
<feature type="binding site" evidence="7">
    <location>
        <position position="56"/>
    </location>
    <ligand>
        <name>S-adenosyl-L-methionine</name>
        <dbReference type="ChEBI" id="CHEBI:59789"/>
    </ligand>
</feature>
<evidence type="ECO:0000256" key="1">
    <source>
        <dbReference type="ARBA" id="ARBA00006594"/>
    </source>
</evidence>
<dbReference type="InterPro" id="IPR023095">
    <property type="entry name" value="Ade_MeTrfase_dom_2"/>
</dbReference>
<accession>A0A4P7QIR2</accession>
<dbReference type="REBASE" id="307304">
    <property type="entry name" value="M.Csp1653ORF8630P"/>
</dbReference>
<dbReference type="Pfam" id="PF02086">
    <property type="entry name" value="MethyltransfD12"/>
    <property type="match status" value="1"/>
</dbReference>